<sequence>MTLCSPAPWRGRAEGPLRVILDNLIEAFADTLERHGIDVFELEGL</sequence>
<dbReference type="Proteomes" id="UP000597656">
    <property type="component" value="Unassembled WGS sequence"/>
</dbReference>
<keyword evidence="2" id="KW-1185">Reference proteome</keyword>
<comment type="caution">
    <text evidence="1">The sequence shown here is derived from an EMBL/GenBank/DDBJ whole genome shotgun (WGS) entry which is preliminary data.</text>
</comment>
<dbReference type="RefSeq" id="WP_189153041.1">
    <property type="nucleotide sequence ID" value="NZ_BMNC01000001.1"/>
</dbReference>
<evidence type="ECO:0000313" key="2">
    <source>
        <dbReference type="Proteomes" id="UP000597656"/>
    </source>
</evidence>
<protein>
    <submittedName>
        <fullName evidence="1">Uncharacterized protein</fullName>
    </submittedName>
</protein>
<name>A0ABQ2HAW0_9PSEU</name>
<dbReference type="EMBL" id="BMNC01000001">
    <property type="protein sequence ID" value="GGM73675.1"/>
    <property type="molecule type" value="Genomic_DNA"/>
</dbReference>
<reference evidence="2" key="1">
    <citation type="journal article" date="2019" name="Int. J. Syst. Evol. Microbiol.">
        <title>The Global Catalogue of Microorganisms (GCM) 10K type strain sequencing project: providing services to taxonomists for standard genome sequencing and annotation.</title>
        <authorList>
            <consortium name="The Broad Institute Genomics Platform"/>
            <consortium name="The Broad Institute Genome Sequencing Center for Infectious Disease"/>
            <person name="Wu L."/>
            <person name="Ma J."/>
        </authorList>
    </citation>
    <scope>NUCLEOTIDE SEQUENCE [LARGE SCALE GENOMIC DNA]</scope>
    <source>
        <strain evidence="2">CGMCC 4.7319</strain>
    </source>
</reference>
<gene>
    <name evidence="1" type="ORF">GCM10011609_06830</name>
</gene>
<accession>A0ABQ2HAW0</accession>
<organism evidence="1 2">
    <name type="scientific">Lentzea pudingi</name>
    <dbReference type="NCBI Taxonomy" id="1789439"/>
    <lineage>
        <taxon>Bacteria</taxon>
        <taxon>Bacillati</taxon>
        <taxon>Actinomycetota</taxon>
        <taxon>Actinomycetes</taxon>
        <taxon>Pseudonocardiales</taxon>
        <taxon>Pseudonocardiaceae</taxon>
        <taxon>Lentzea</taxon>
    </lineage>
</organism>
<proteinExistence type="predicted"/>
<evidence type="ECO:0000313" key="1">
    <source>
        <dbReference type="EMBL" id="GGM73675.1"/>
    </source>
</evidence>